<reference evidence="3 4" key="2">
    <citation type="journal article" date="2014" name="J. Gen. Appl. Microbiol.">
        <title>The early diverging ascomycetous budding yeast Saitoella complicata has three histone deacetylases belonging to the Clr6, Hos2, and Rpd3 lineages.</title>
        <authorList>
            <person name="Nishida H."/>
            <person name="Matsumoto T."/>
            <person name="Kondo S."/>
            <person name="Hamamoto M."/>
            <person name="Yoshikawa H."/>
        </authorList>
    </citation>
    <scope>NUCLEOTIDE SEQUENCE [LARGE SCALE GENOMIC DNA]</scope>
    <source>
        <strain evidence="3 4">NRRL Y-17804</strain>
    </source>
</reference>
<name>A0A0E9NJN2_SAICN</name>
<dbReference type="AlphaFoldDB" id="A0A0E9NJN2"/>
<feature type="transmembrane region" description="Helical" evidence="2">
    <location>
        <begin position="137"/>
        <end position="155"/>
    </location>
</feature>
<evidence type="ECO:0000256" key="1">
    <source>
        <dbReference type="SAM" id="MobiDB-lite"/>
    </source>
</evidence>
<reference evidence="3 4" key="3">
    <citation type="journal article" date="2015" name="Genome Announc.">
        <title>Draft Genome Sequence of the Archiascomycetous Yeast Saitoella complicata.</title>
        <authorList>
            <person name="Yamauchi K."/>
            <person name="Kondo S."/>
            <person name="Hamamoto M."/>
            <person name="Takahashi Y."/>
            <person name="Ogura Y."/>
            <person name="Hayashi T."/>
            <person name="Nishida H."/>
        </authorList>
    </citation>
    <scope>NUCLEOTIDE SEQUENCE [LARGE SCALE GENOMIC DNA]</scope>
    <source>
        <strain evidence="3 4">NRRL Y-17804</strain>
    </source>
</reference>
<evidence type="ECO:0000313" key="3">
    <source>
        <dbReference type="EMBL" id="GAO49615.1"/>
    </source>
</evidence>
<evidence type="ECO:0000256" key="2">
    <source>
        <dbReference type="SAM" id="Phobius"/>
    </source>
</evidence>
<dbReference type="OMA" id="HWVIESP"/>
<organism evidence="3 4">
    <name type="scientific">Saitoella complicata (strain BCRC 22490 / CBS 7301 / JCM 7358 / NBRC 10748 / NRRL Y-17804)</name>
    <dbReference type="NCBI Taxonomy" id="698492"/>
    <lineage>
        <taxon>Eukaryota</taxon>
        <taxon>Fungi</taxon>
        <taxon>Dikarya</taxon>
        <taxon>Ascomycota</taxon>
        <taxon>Taphrinomycotina</taxon>
        <taxon>Taphrinomycotina incertae sedis</taxon>
        <taxon>Saitoella</taxon>
    </lineage>
</organism>
<dbReference type="Proteomes" id="UP000033140">
    <property type="component" value="Unassembled WGS sequence"/>
</dbReference>
<reference evidence="3 4" key="1">
    <citation type="journal article" date="2011" name="J. Gen. Appl. Microbiol.">
        <title>Draft genome sequencing of the enigmatic yeast Saitoella complicata.</title>
        <authorList>
            <person name="Nishida H."/>
            <person name="Hamamoto M."/>
            <person name="Sugiyama J."/>
        </authorList>
    </citation>
    <scope>NUCLEOTIDE SEQUENCE [LARGE SCALE GENOMIC DNA]</scope>
    <source>
        <strain evidence="3 4">NRRL Y-17804</strain>
    </source>
</reference>
<keyword evidence="2" id="KW-0812">Transmembrane</keyword>
<gene>
    <name evidence="3" type="ORF">G7K_3764-t1</name>
</gene>
<sequence>MNVENRSRSLGFTPASIPSRDSTTKRREARCFAAAGRGRIVGKVTGSDQQPGLRTHFASKPAESKDSVCLRRLSVRVLWVRLRIHATIVPANTAYTALYWSHYHHKPNQQPFQHTPGEHIDTMTSFKHSCFRIRRRYLILITILCLGVLHFLHAFPSDTDFLSKARPRGWMPSGSPGGTGKGQGRGRRTGKRGSGLVDPGVKTRFVGEDQNVIHLTEGVNRGPWVIDNLPSFLEVGQNHTLTLRCLYSDLCPKRYYLLLRGPSILTPPLESMVRVDEKTVEIEVRVEDAGEYQVFAWPDYEECPKWFRTELKYGMNRAQAMNSGVYISVRGAPLEEGLDSCSELERSEVGEGRWVATEAIAKRWQGVGWYESLDKGMEYTYQPYSCKRPHVNIKDVPRLLPSAEHIVFIGDSVMRGAFCTRVWPAFSESGKADGPCTFINDRDLYHINPKHTSYKNPEGREVKLSFVFADDKPRGALEYLTKEGINPTHIITNLGLWLAPLDDTAYTSAVRTFLTTIHERWPAAKVVWRTTTDVAPQIQCFSDKGMTRQRLHSQHSISSTLVPEMREKGMKVGFVDAYEMSRSRPDAGNDGRHWVIESPEEEGWMRPARPGVGDVEGAVGDAIWEEMGRLERV</sequence>
<keyword evidence="4" id="KW-1185">Reference proteome</keyword>
<keyword evidence="2" id="KW-0472">Membrane</keyword>
<protein>
    <submittedName>
        <fullName evidence="3">Uncharacterized protein</fullName>
    </submittedName>
</protein>
<dbReference type="EMBL" id="BACD03000024">
    <property type="protein sequence ID" value="GAO49615.1"/>
    <property type="molecule type" value="Genomic_DNA"/>
</dbReference>
<proteinExistence type="predicted"/>
<feature type="region of interest" description="Disordered" evidence="1">
    <location>
        <begin position="166"/>
        <end position="195"/>
    </location>
</feature>
<accession>A0A0E9NJN2</accession>
<dbReference type="SUPFAM" id="SSF52266">
    <property type="entry name" value="SGNH hydrolase"/>
    <property type="match status" value="1"/>
</dbReference>
<comment type="caution">
    <text evidence="3">The sequence shown here is derived from an EMBL/GenBank/DDBJ whole genome shotgun (WGS) entry which is preliminary data.</text>
</comment>
<evidence type="ECO:0000313" key="4">
    <source>
        <dbReference type="Proteomes" id="UP000033140"/>
    </source>
</evidence>
<feature type="region of interest" description="Disordered" evidence="1">
    <location>
        <begin position="1"/>
        <end position="27"/>
    </location>
</feature>
<keyword evidence="2" id="KW-1133">Transmembrane helix</keyword>